<evidence type="ECO:0000256" key="2">
    <source>
        <dbReference type="ARBA" id="ARBA00023163"/>
    </source>
</evidence>
<organism evidence="6">
    <name type="scientific">Mus musculus</name>
    <name type="common">Mouse</name>
    <dbReference type="NCBI Taxonomy" id="10090"/>
    <lineage>
        <taxon>Eukaryota</taxon>
        <taxon>Metazoa</taxon>
        <taxon>Chordata</taxon>
        <taxon>Craniata</taxon>
        <taxon>Vertebrata</taxon>
        <taxon>Euteleostomi</taxon>
        <taxon>Mammalia</taxon>
        <taxon>Eutheria</taxon>
        <taxon>Euarchontoglires</taxon>
        <taxon>Glires</taxon>
        <taxon>Rodentia</taxon>
        <taxon>Myomorpha</taxon>
        <taxon>Muroidea</taxon>
        <taxon>Muridae</taxon>
        <taxon>Murinae</taxon>
        <taxon>Mus</taxon>
        <taxon>Mus</taxon>
    </lineage>
</organism>
<feature type="region of interest" description="Disordered" evidence="4">
    <location>
        <begin position="101"/>
        <end position="203"/>
    </location>
</feature>
<reference evidence="6" key="5">
    <citation type="submission" date="2001-07" db="EMBL/GenBank/DDBJ databases">
        <authorList>
            <person name="Adachi J."/>
            <person name="Aizawa K."/>
            <person name="Akimura T."/>
            <person name="Arakawa T."/>
            <person name="Bono H."/>
            <person name="Carninci P."/>
            <person name="Fukuda S."/>
            <person name="Furuno M."/>
            <person name="Hanagaki T."/>
            <person name="Hara A."/>
            <person name="Hashizume W."/>
            <person name="Hayashida K."/>
            <person name="Hayatsu N."/>
            <person name="Hiramoto K."/>
            <person name="Hiraoka T."/>
            <person name="Hirozane T."/>
            <person name="Hori F."/>
            <person name="Imotani K."/>
            <person name="Ishii Y."/>
            <person name="Itoh M."/>
            <person name="Kagawa I."/>
            <person name="Kasukawa T."/>
            <person name="Katoh H."/>
            <person name="Kawai J."/>
            <person name="Kojima Y."/>
            <person name="Kondo S."/>
            <person name="Konno H."/>
            <person name="Kouda M."/>
            <person name="Koya S."/>
            <person name="Kurihara C."/>
            <person name="Matsuyama T."/>
            <person name="Miyazaki A."/>
            <person name="Murata M."/>
            <person name="Nakamura M."/>
            <person name="Nishi K."/>
            <person name="Nomura K."/>
            <person name="Numazaki R."/>
            <person name="Ohno M."/>
            <person name="Ohsato N."/>
            <person name="Okazaki Y."/>
            <person name="Saito R."/>
            <person name="Saitoh H."/>
            <person name="Sakai C."/>
            <person name="Sakai K."/>
            <person name="Sakazume N."/>
            <person name="Sano H."/>
            <person name="Sasaki D."/>
            <person name="Shibata K."/>
            <person name="Shinagawa A."/>
            <person name="Shiraki T."/>
            <person name="Sogabe Y."/>
            <person name="Tagami M."/>
            <person name="Tagawa A."/>
            <person name="Takahashi F."/>
            <person name="Takaku-Akahira S."/>
            <person name="Takeda Y."/>
            <person name="Tanaka T."/>
            <person name="Tomaru A."/>
            <person name="Toya T."/>
            <person name="Yasunishi A."/>
            <person name="Muramatsu M."/>
            <person name="Hayashizaki Y."/>
        </authorList>
    </citation>
    <scope>NUCLEOTIDE SEQUENCE</scope>
    <source>
        <strain evidence="6">C57BL/6J</strain>
        <tissue evidence="6">Embryonic body between diaphragm region and neck</tissue>
    </source>
</reference>
<feature type="compositionally biased region" description="Low complexity" evidence="4">
    <location>
        <begin position="335"/>
        <end position="355"/>
    </location>
</feature>
<feature type="compositionally biased region" description="Polar residues" evidence="4">
    <location>
        <begin position="107"/>
        <end position="120"/>
    </location>
</feature>
<feature type="compositionally biased region" description="Polar residues" evidence="4">
    <location>
        <begin position="160"/>
        <end position="169"/>
    </location>
</feature>
<keyword evidence="1" id="KW-0805">Transcription regulation</keyword>
<evidence type="ECO:0000256" key="1">
    <source>
        <dbReference type="ARBA" id="ARBA00023015"/>
    </source>
</evidence>
<feature type="region of interest" description="Disordered" evidence="4">
    <location>
        <begin position="224"/>
        <end position="244"/>
    </location>
</feature>
<reference evidence="6" key="1">
    <citation type="journal article" date="1999" name="Methods Enzymol.">
        <title>High-efficiency full-length cDNA cloning.</title>
        <authorList>
            <person name="Carninci P."/>
            <person name="Hayashizaki Y."/>
        </authorList>
    </citation>
    <scope>NUCLEOTIDE SEQUENCE</scope>
    <source>
        <strain evidence="6">C57BL/6J</strain>
        <tissue evidence="6">Embryonic body between diaphragm region and neck</tissue>
    </source>
</reference>
<evidence type="ECO:0000256" key="4">
    <source>
        <dbReference type="SAM" id="MobiDB-lite"/>
    </source>
</evidence>
<feature type="compositionally biased region" description="Polar residues" evidence="4">
    <location>
        <begin position="308"/>
        <end position="327"/>
    </location>
</feature>
<feature type="region of interest" description="Disordered" evidence="4">
    <location>
        <begin position="307"/>
        <end position="359"/>
    </location>
</feature>
<dbReference type="PANTHER" id="PTHR22970:SF14">
    <property type="entry name" value="AT-RICH INTERACTIVE DOMAIN-CONTAINING PROTEIN 2"/>
    <property type="match status" value="1"/>
</dbReference>
<feature type="region of interest" description="Disordered" evidence="4">
    <location>
        <begin position="438"/>
        <end position="467"/>
    </location>
</feature>
<evidence type="ECO:0000313" key="6">
    <source>
        <dbReference type="EMBL" id="BAC28898.1"/>
    </source>
</evidence>
<name>Q8BS84_MOUSE</name>
<dbReference type="InterPro" id="IPR013087">
    <property type="entry name" value="Znf_C2H2_type"/>
</dbReference>
<reference evidence="6" key="6">
    <citation type="journal article" date="2002" name="Nature">
        <title>Analysis of the mouse transcriptome based on functional annotation of 60,770 full-length cDNAs.</title>
        <authorList>
            <consortium name="The FANTOM Consortium and the RIKEN Genome Exploration Research Group Phase I and II Team"/>
        </authorList>
    </citation>
    <scope>NUCLEOTIDE SEQUENCE</scope>
    <source>
        <strain evidence="6">C57BL/6J</strain>
        <tissue evidence="6">Embryonic body between diaphragm region and neck</tissue>
    </source>
</reference>
<dbReference type="PeptideAtlas" id="Q8BS84"/>
<feature type="compositionally biased region" description="Low complexity" evidence="4">
    <location>
        <begin position="194"/>
        <end position="203"/>
    </location>
</feature>
<gene>
    <name evidence="7" type="primary">Arid2</name>
</gene>
<evidence type="ECO:0000256" key="3">
    <source>
        <dbReference type="ARBA" id="ARBA00023242"/>
    </source>
</evidence>
<proteinExistence type="evidence at transcript level"/>
<feature type="compositionally biased region" description="Polar residues" evidence="4">
    <location>
        <begin position="8"/>
        <end position="24"/>
    </location>
</feature>
<keyword evidence="2" id="KW-0804">Transcription</keyword>
<protein>
    <recommendedName>
        <fullName evidence="5">C2H2-type domain-containing protein</fullName>
    </recommendedName>
</protein>
<evidence type="ECO:0000259" key="5">
    <source>
        <dbReference type="PROSITE" id="PS00028"/>
    </source>
</evidence>
<reference evidence="6" key="2">
    <citation type="journal article" date="2000" name="Genome Res.">
        <title>Normalization and subtraction of cap-trapper-selected cDNAs to prepare full-length cDNA libraries for rapid discovery of new genes.</title>
        <authorList>
            <person name="Carninci P."/>
            <person name="Shibata Y."/>
            <person name="Hayatsu N."/>
            <person name="Sugahara Y."/>
            <person name="Shibata K."/>
            <person name="Itoh M."/>
            <person name="Konno H."/>
            <person name="Okazaki Y."/>
            <person name="Muramatsu M."/>
            <person name="Hayashizaki Y."/>
        </authorList>
    </citation>
    <scope>NUCLEOTIDE SEQUENCE</scope>
    <source>
        <strain evidence="6">C57BL/6J</strain>
        <tissue evidence="6">Embryonic body between diaphragm region and neck</tissue>
    </source>
</reference>
<reference evidence="6" key="7">
    <citation type="journal article" date="2005" name="Science">
        <title>The Transcriptional Landscape of the Mammalian Genome.</title>
        <authorList>
            <consortium name="The FANTOM Consortium"/>
            <consortium name="Riken Genome Exploration Research Group and Genome Science Group (Genome Network Project Core Group)"/>
        </authorList>
    </citation>
    <scope>NUCLEOTIDE SEQUENCE</scope>
    <source>
        <strain evidence="6">C57BL/6J</strain>
        <tissue evidence="6">Embryonic body between diaphragm region and neck</tissue>
    </source>
</reference>
<dbReference type="MGI" id="MGI:1924294">
    <property type="gene designation" value="Arid2"/>
</dbReference>
<dbReference type="AlphaFoldDB" id="Q8BS84"/>
<dbReference type="PANTHER" id="PTHR22970">
    <property type="entry name" value="AT-RICH INTERACTIVE DOMAIN-CONTAINING PROTEIN 2"/>
    <property type="match status" value="1"/>
</dbReference>
<dbReference type="EMBL" id="AK034964">
    <property type="protein sequence ID" value="BAC28898.1"/>
    <property type="molecule type" value="mRNA"/>
</dbReference>
<dbReference type="PROSITE" id="PS00028">
    <property type="entry name" value="ZINC_FINGER_C2H2_1"/>
    <property type="match status" value="1"/>
</dbReference>
<dbReference type="InterPro" id="IPR052406">
    <property type="entry name" value="Chromatin_Remodeling_Comp"/>
</dbReference>
<reference evidence="6" key="3">
    <citation type="journal article" date="2000" name="Genome Res.">
        <title>RIKEN integrated sequence analysis (RISA) system--384-format sequencing pipeline with 384 multicapillary sequencer.</title>
        <authorList>
            <person name="Shibata K."/>
            <person name="Itoh M."/>
            <person name="Aizawa K."/>
            <person name="Nagaoka S."/>
            <person name="Sasaki N."/>
            <person name="Carninci P."/>
            <person name="Konno H."/>
            <person name="Akiyama J."/>
            <person name="Nishi K."/>
            <person name="Kitsunai T."/>
            <person name="Tashiro H."/>
            <person name="Itoh M."/>
            <person name="Sumi N."/>
            <person name="Ishii Y."/>
            <person name="Nakamura S."/>
            <person name="Hazama M."/>
            <person name="Nishine T."/>
            <person name="Harada A."/>
            <person name="Yamamoto R."/>
            <person name="Matsumoto H."/>
            <person name="Sakaguchi S."/>
            <person name="Ikegami T."/>
            <person name="Kashiwagi K."/>
            <person name="Fujiwake S."/>
            <person name="Inoue K."/>
            <person name="Togawa Y."/>
            <person name="Izawa M."/>
            <person name="Ohara E."/>
            <person name="Watahiki M."/>
            <person name="Yoneda Y."/>
            <person name="Ishikawa T."/>
            <person name="Ozawa K."/>
            <person name="Tanaka T."/>
            <person name="Matsuura S."/>
            <person name="Kawai J."/>
            <person name="Okazaki Y."/>
            <person name="Muramatsu M."/>
            <person name="Inoue Y."/>
            <person name="Kira A."/>
            <person name="Hayashizaki Y."/>
        </authorList>
    </citation>
    <scope>NUCLEOTIDE SEQUENCE</scope>
    <source>
        <strain evidence="6">C57BL/6J</strain>
        <tissue evidence="6">Embryonic body between diaphragm region and neck</tissue>
    </source>
</reference>
<evidence type="ECO:0000313" key="7">
    <source>
        <dbReference type="MGI" id="MGI:1924294"/>
    </source>
</evidence>
<feature type="compositionally biased region" description="Polar residues" evidence="4">
    <location>
        <begin position="232"/>
        <end position="244"/>
    </location>
</feature>
<feature type="compositionally biased region" description="Polar residues" evidence="4">
    <location>
        <begin position="131"/>
        <end position="141"/>
    </location>
</feature>
<dbReference type="AGR" id="MGI:1924294"/>
<keyword evidence="3" id="KW-0539">Nucleus</keyword>
<reference evidence="6" key="4">
    <citation type="journal article" date="2001" name="Nature">
        <title>Functional annotation of a full-length mouse cDNA collection.</title>
        <authorList>
            <consortium name="The RIKEN Genome Exploration Research Group Phase II Team and the FANTOM Consortium"/>
        </authorList>
    </citation>
    <scope>NUCLEOTIDE SEQUENCE</scope>
    <source>
        <strain evidence="6">C57BL/6J</strain>
        <tissue evidence="6">Embryonic body between diaphragm region and neck</tissue>
    </source>
</reference>
<feature type="domain" description="C2H2-type" evidence="5">
    <location>
        <begin position="369"/>
        <end position="392"/>
    </location>
</feature>
<accession>Q8BS84</accession>
<feature type="region of interest" description="Disordered" evidence="4">
    <location>
        <begin position="1"/>
        <end position="84"/>
    </location>
</feature>
<sequence>MENPSCRRGTTNTSNGDTSESELQVGSLLNGRKYSDSSLPPSNSGKLQSETSQCSLISNGPSLELGENGAPGKQNSEPVDMQDVKGDLKKALVNGICDFDKGDGSHLSKNIPNHKTSNHVGNGEISPVEPQGTSGATQQDTAKGDQLERVSNGPVLTLGGSPSTSSMQEAPSVATPPLSGTDLPNGPLASSLNSDVPQQRPSVVVSPHSTAPVIQGHQVIAVPHSGPRVTPSALSSDARSTNGTAECKTVKRPAEDNDRDTVPGIPNKVGVRIVTISDPNNAGCSATMVAVPAGADPSTVAKVAIESAAQQKQQHPPTYMQSVAPQNTPMPPSPAVQVQGQPSSSQPSPVSASSQHADPVRKPGQNFMCLWQSCKKWFQTPSQVFYHAATEHGGKDVYPGQCLWEGCEPFQRQRFSFITHLQDKHCSKDALLAGLKQDEPGQVANQKSSTKQPTVGGTGSAPRAQKAIASHPSAALMALRRGSRNLVFRDFTDEKEGPITKHIRLTAALILKNIGKYSECGRRLLKRHENNLSVLAISNMEASSTLAKCLYELNFTVQSKEQEKDSEML</sequence>
<reference evidence="6" key="8">
    <citation type="journal article" date="2005" name="Science">
        <title>Antisense Transcription in the Mammalian Transcriptome.</title>
        <authorList>
            <consortium name="RIKEN Genome Exploration Research Group and Genome Science Group (Genome Network Project Core Group) and the FANTOM Consortium"/>
        </authorList>
    </citation>
    <scope>NUCLEOTIDE SEQUENCE</scope>
    <source>
        <strain evidence="6">C57BL/6J</strain>
        <tissue evidence="6">Embryonic body between diaphragm region and neck</tissue>
    </source>
</reference>
<feature type="compositionally biased region" description="Polar residues" evidence="4">
    <location>
        <begin position="443"/>
        <end position="455"/>
    </location>
</feature>
<feature type="compositionally biased region" description="Polar residues" evidence="4">
    <location>
        <begin position="36"/>
        <end position="61"/>
    </location>
</feature>